<dbReference type="Pfam" id="PF10670">
    <property type="entry name" value="DUF4198"/>
    <property type="match status" value="1"/>
</dbReference>
<dbReference type="EMBL" id="JAOQNS010000003">
    <property type="protein sequence ID" value="MCW2306956.1"/>
    <property type="molecule type" value="Genomic_DNA"/>
</dbReference>
<keyword evidence="1" id="KW-0732">Signal</keyword>
<comment type="caution">
    <text evidence="2">The sequence shown here is derived from an EMBL/GenBank/DDBJ whole genome shotgun (WGS) entry which is preliminary data.</text>
</comment>
<evidence type="ECO:0000256" key="1">
    <source>
        <dbReference type="SAM" id="SignalP"/>
    </source>
</evidence>
<dbReference type="InterPro" id="IPR019613">
    <property type="entry name" value="DUF4198"/>
</dbReference>
<feature type="chain" id="PRO_5047372340" evidence="1">
    <location>
        <begin position="23"/>
        <end position="263"/>
    </location>
</feature>
<gene>
    <name evidence="2" type="ORF">M2319_001278</name>
</gene>
<organism evidence="2 3">
    <name type="scientific">Rhodobium gokarnense</name>
    <dbReference type="NCBI Taxonomy" id="364296"/>
    <lineage>
        <taxon>Bacteria</taxon>
        <taxon>Pseudomonadati</taxon>
        <taxon>Pseudomonadota</taxon>
        <taxon>Alphaproteobacteria</taxon>
        <taxon>Hyphomicrobiales</taxon>
        <taxon>Rhodobiaceae</taxon>
        <taxon>Rhodobium</taxon>
    </lineage>
</organism>
<keyword evidence="3" id="KW-1185">Reference proteome</keyword>
<sequence length="263" mass="28335">MRASVVALTAAVLVGAASTAHAHFQLVYTPEVMLENPAEIPFKLVFGHPMENGHVMDMGLPEAFTVTFKGKTTDLKDTLKEITWTGAHNDAKAYETTYKVRRNGDYVFALTPAPYYEGSEDIYIQQIAKAYVNKGAMPTSWNEPLGLATEIVPLTKPYQTYAGGTFTGQLLAEGKPVAGAECEIEYINPEIDMDGNAFAKEAKGPVPASAIVAITDPNGMFTFGIPRAGVWGFACLGSGPDKEHEGKELSQDAVLWINAGTLQ</sequence>
<proteinExistence type="predicted"/>
<protein>
    <submittedName>
        <fullName evidence="2">Cobalt/nickel transport protein</fullName>
    </submittedName>
</protein>
<feature type="signal peptide" evidence="1">
    <location>
        <begin position="1"/>
        <end position="22"/>
    </location>
</feature>
<dbReference type="Proteomes" id="UP001209755">
    <property type="component" value="Unassembled WGS sequence"/>
</dbReference>
<accession>A0ABT3H980</accession>
<evidence type="ECO:0000313" key="3">
    <source>
        <dbReference type="Proteomes" id="UP001209755"/>
    </source>
</evidence>
<dbReference type="RefSeq" id="WP_264600614.1">
    <property type="nucleotide sequence ID" value="NZ_JAOQNS010000003.1"/>
</dbReference>
<reference evidence="3" key="1">
    <citation type="submission" date="2023-07" db="EMBL/GenBank/DDBJ databases">
        <title>Genome sequencing of Purple Non-Sulfur Bacteria from various extreme environments.</title>
        <authorList>
            <person name="Mayer M."/>
        </authorList>
    </citation>
    <scope>NUCLEOTIDE SEQUENCE [LARGE SCALE GENOMIC DNA]</scope>
    <source>
        <strain evidence="3">DSM 17935</strain>
    </source>
</reference>
<evidence type="ECO:0000313" key="2">
    <source>
        <dbReference type="EMBL" id="MCW2306956.1"/>
    </source>
</evidence>
<name>A0ABT3H980_9HYPH</name>